<organism evidence="2">
    <name type="scientific">marine metagenome</name>
    <dbReference type="NCBI Taxonomy" id="408172"/>
    <lineage>
        <taxon>unclassified sequences</taxon>
        <taxon>metagenomes</taxon>
        <taxon>ecological metagenomes</taxon>
    </lineage>
</organism>
<keyword evidence="1" id="KW-0175">Coiled coil</keyword>
<feature type="non-terminal residue" evidence="2">
    <location>
        <position position="186"/>
    </location>
</feature>
<gene>
    <name evidence="2" type="ORF">METZ01_LOCUS293700</name>
</gene>
<reference evidence="2" key="1">
    <citation type="submission" date="2018-05" db="EMBL/GenBank/DDBJ databases">
        <authorList>
            <person name="Lanie J.A."/>
            <person name="Ng W.-L."/>
            <person name="Kazmierczak K.M."/>
            <person name="Andrzejewski T.M."/>
            <person name="Davidsen T.M."/>
            <person name="Wayne K.J."/>
            <person name="Tettelin H."/>
            <person name="Glass J.I."/>
            <person name="Rusch D."/>
            <person name="Podicherti R."/>
            <person name="Tsui H.-C.T."/>
            <person name="Winkler M.E."/>
        </authorList>
    </citation>
    <scope>NUCLEOTIDE SEQUENCE</scope>
</reference>
<protein>
    <submittedName>
        <fullName evidence="2">Uncharacterized protein</fullName>
    </submittedName>
</protein>
<proteinExistence type="predicted"/>
<accession>A0A382LWA0</accession>
<dbReference type="PROSITE" id="PS51257">
    <property type="entry name" value="PROKAR_LIPOPROTEIN"/>
    <property type="match status" value="1"/>
</dbReference>
<evidence type="ECO:0000313" key="2">
    <source>
        <dbReference type="EMBL" id="SVC40846.1"/>
    </source>
</evidence>
<feature type="coiled-coil region" evidence="1">
    <location>
        <begin position="18"/>
        <end position="52"/>
    </location>
</feature>
<evidence type="ECO:0000256" key="1">
    <source>
        <dbReference type="SAM" id="Coils"/>
    </source>
</evidence>
<name>A0A382LWA0_9ZZZZ</name>
<sequence length="186" mass="21024">MIRYIGLVSLAALVLTGCERKLDTFQQLVKQLDEAEQEIRTRREEVQQKIEDYNAGHPERKIDPSSLEQMALDPRQAEALNQLLSNEQDVSYRGLLSEIVAVNGQVSALQEHILDLQDQLPAPYTVQVGDTHQDVSVRYLVENHGLAPREARGIADDAALVEELYVGFQIWMLYRDGVFGTYVTRG</sequence>
<dbReference type="AlphaFoldDB" id="A0A382LWA0"/>
<dbReference type="EMBL" id="UINC01089608">
    <property type="protein sequence ID" value="SVC40846.1"/>
    <property type="molecule type" value="Genomic_DNA"/>
</dbReference>
<dbReference type="Gene3D" id="1.10.287.1490">
    <property type="match status" value="1"/>
</dbReference>